<dbReference type="Pfam" id="PF09811">
    <property type="entry name" value="Yae1_N"/>
    <property type="match status" value="1"/>
</dbReference>
<comment type="caution">
    <text evidence="4">The sequence shown here is derived from an EMBL/GenBank/DDBJ whole genome shotgun (WGS) entry which is preliminary data.</text>
</comment>
<feature type="domain" description="Essential protein Yae1 N-terminal" evidence="3">
    <location>
        <begin position="83"/>
        <end position="121"/>
    </location>
</feature>
<organism evidence="4 5">
    <name type="scientific">Ensete ventricosum</name>
    <name type="common">Abyssinian banana</name>
    <name type="synonym">Musa ensete</name>
    <dbReference type="NCBI Taxonomy" id="4639"/>
    <lineage>
        <taxon>Eukaryota</taxon>
        <taxon>Viridiplantae</taxon>
        <taxon>Streptophyta</taxon>
        <taxon>Embryophyta</taxon>
        <taxon>Tracheophyta</taxon>
        <taxon>Spermatophyta</taxon>
        <taxon>Magnoliopsida</taxon>
        <taxon>Liliopsida</taxon>
        <taxon>Zingiberales</taxon>
        <taxon>Musaceae</taxon>
        <taxon>Ensete</taxon>
    </lineage>
</organism>
<evidence type="ECO:0000259" key="3">
    <source>
        <dbReference type="Pfam" id="PF09811"/>
    </source>
</evidence>
<dbReference type="AlphaFoldDB" id="A0AAV8QR67"/>
<protein>
    <recommendedName>
        <fullName evidence="3">Essential protein Yae1 N-terminal domain-containing protein</fullName>
    </recommendedName>
</protein>
<gene>
    <name evidence="4" type="ORF">OPV22_016270</name>
</gene>
<keyword evidence="5" id="KW-1185">Reference proteome</keyword>
<proteinExistence type="inferred from homology"/>
<evidence type="ECO:0000256" key="1">
    <source>
        <dbReference type="ARBA" id="ARBA00038090"/>
    </source>
</evidence>
<keyword evidence="2" id="KW-0732">Signal</keyword>
<feature type="signal peptide" evidence="2">
    <location>
        <begin position="1"/>
        <end position="22"/>
    </location>
</feature>
<sequence length="222" mass="24872">MAQLSSIDSVVLLLLCPITVSPCSISSGFLLHLRHNETIASIKGDITELILKSSIVSMEQTRGDASDIFDSIVLLDETLCQEGFKDGYRDGLKTGEEEGREVGLKMGFQVGEELGFYQGCVDVWNSVIQLDPGSFSSRLQKSIQQLRDLLKKYPLLDPENEHVQEMMDAIRLKFRIISANMGVKLEYKGCPKSSKQGMEDIRSGNLRHSLLMCHKLGYWQIL</sequence>
<accession>A0AAV8QR67</accession>
<dbReference type="EMBL" id="JAQQAF010000005">
    <property type="protein sequence ID" value="KAJ8483785.1"/>
    <property type="molecule type" value="Genomic_DNA"/>
</dbReference>
<evidence type="ECO:0000256" key="2">
    <source>
        <dbReference type="SAM" id="SignalP"/>
    </source>
</evidence>
<comment type="similarity">
    <text evidence="1">Belongs to the LTO1 family.</text>
</comment>
<reference evidence="4 5" key="1">
    <citation type="submission" date="2022-12" db="EMBL/GenBank/DDBJ databases">
        <title>Chromosome-scale assembly of the Ensete ventricosum genome.</title>
        <authorList>
            <person name="Dussert Y."/>
            <person name="Stocks J."/>
            <person name="Wendawek A."/>
            <person name="Woldeyes F."/>
            <person name="Nichols R.A."/>
            <person name="Borrell J.S."/>
        </authorList>
    </citation>
    <scope>NUCLEOTIDE SEQUENCE [LARGE SCALE GENOMIC DNA]</scope>
    <source>
        <strain evidence="5">cv. Maze</strain>
        <tissue evidence="4">Seeds</tissue>
    </source>
</reference>
<dbReference type="InterPro" id="IPR052436">
    <property type="entry name" value="LTO1_adapter"/>
</dbReference>
<dbReference type="PANTHER" id="PTHR28532:SF1">
    <property type="entry name" value="ORAL CANCER OVEREXPRESSED 1"/>
    <property type="match status" value="1"/>
</dbReference>
<feature type="chain" id="PRO_5043462698" description="Essential protein Yae1 N-terminal domain-containing protein" evidence="2">
    <location>
        <begin position="23"/>
        <end position="222"/>
    </location>
</feature>
<evidence type="ECO:0000313" key="4">
    <source>
        <dbReference type="EMBL" id="KAJ8483785.1"/>
    </source>
</evidence>
<dbReference type="InterPro" id="IPR019191">
    <property type="entry name" value="Essential_protein_Yae1_N"/>
</dbReference>
<dbReference type="Proteomes" id="UP001222027">
    <property type="component" value="Unassembled WGS sequence"/>
</dbReference>
<evidence type="ECO:0000313" key="5">
    <source>
        <dbReference type="Proteomes" id="UP001222027"/>
    </source>
</evidence>
<dbReference type="PANTHER" id="PTHR28532">
    <property type="entry name" value="GEO13458P1"/>
    <property type="match status" value="1"/>
</dbReference>
<name>A0AAV8QR67_ENSVE</name>